<dbReference type="PANTHER" id="PTHR33734">
    <property type="entry name" value="LYSM DOMAIN-CONTAINING GPI-ANCHORED PROTEIN 2"/>
    <property type="match status" value="1"/>
</dbReference>
<evidence type="ECO:0000313" key="5">
    <source>
        <dbReference type="Proteomes" id="UP000468766"/>
    </source>
</evidence>
<reference evidence="4 5" key="1">
    <citation type="submission" date="2019-10" db="EMBL/GenBank/DDBJ databases">
        <title>Whole-genome sequence of the extremophile Heliorestis acidaminivorans DSM 24790.</title>
        <authorList>
            <person name="Kyndt J.A."/>
            <person name="Meyer T.E."/>
        </authorList>
    </citation>
    <scope>NUCLEOTIDE SEQUENCE [LARGE SCALE GENOMIC DNA]</scope>
    <source>
        <strain evidence="4 5">DSM 24790</strain>
    </source>
</reference>
<dbReference type="InterPro" id="IPR018392">
    <property type="entry name" value="LysM"/>
</dbReference>
<feature type="region of interest" description="Disordered" evidence="1">
    <location>
        <begin position="90"/>
        <end position="131"/>
    </location>
</feature>
<feature type="transmembrane region" description="Helical" evidence="2">
    <location>
        <begin position="12"/>
        <end position="30"/>
    </location>
</feature>
<evidence type="ECO:0000256" key="2">
    <source>
        <dbReference type="SAM" id="Phobius"/>
    </source>
</evidence>
<comment type="caution">
    <text evidence="4">The sequence shown here is derived from an EMBL/GenBank/DDBJ whole genome shotgun (WGS) entry which is preliminary data.</text>
</comment>
<keyword evidence="2" id="KW-1133">Transmembrane helix</keyword>
<dbReference type="EMBL" id="WBXO01000006">
    <property type="protein sequence ID" value="KAB2952369.1"/>
    <property type="molecule type" value="Genomic_DNA"/>
</dbReference>
<organism evidence="4 5">
    <name type="scientific">Heliorestis acidaminivorans</name>
    <dbReference type="NCBI Taxonomy" id="553427"/>
    <lineage>
        <taxon>Bacteria</taxon>
        <taxon>Bacillati</taxon>
        <taxon>Bacillota</taxon>
        <taxon>Clostridia</taxon>
        <taxon>Eubacteriales</taxon>
        <taxon>Heliobacteriaceae</taxon>
        <taxon>Heliorestis</taxon>
    </lineage>
</organism>
<dbReference type="OrthoDB" id="9779340at2"/>
<feature type="domain" description="LysM" evidence="3">
    <location>
        <begin position="43"/>
        <end position="87"/>
    </location>
</feature>
<dbReference type="SUPFAM" id="SSF54106">
    <property type="entry name" value="LysM domain"/>
    <property type="match status" value="1"/>
</dbReference>
<accession>A0A6I0EZI9</accession>
<dbReference type="PANTHER" id="PTHR33734:SF22">
    <property type="entry name" value="MEMBRANE-BOUND LYTIC MUREIN TRANSGLYCOSYLASE D"/>
    <property type="match status" value="1"/>
</dbReference>
<evidence type="ECO:0000259" key="3">
    <source>
        <dbReference type="PROSITE" id="PS51782"/>
    </source>
</evidence>
<keyword evidence="5" id="KW-1185">Reference proteome</keyword>
<keyword evidence="2" id="KW-0472">Membrane</keyword>
<dbReference type="SMART" id="SM00257">
    <property type="entry name" value="LysM"/>
    <property type="match status" value="1"/>
</dbReference>
<proteinExistence type="predicted"/>
<dbReference type="Gene3D" id="3.10.350.10">
    <property type="entry name" value="LysM domain"/>
    <property type="match status" value="1"/>
</dbReference>
<keyword evidence="2" id="KW-0812">Transmembrane</keyword>
<dbReference type="CDD" id="cd00118">
    <property type="entry name" value="LysM"/>
    <property type="match status" value="1"/>
</dbReference>
<dbReference type="Proteomes" id="UP000468766">
    <property type="component" value="Unassembled WGS sequence"/>
</dbReference>
<sequence>MKKTGSYNRRAGLFFLRSSLFLDLLILHGIRWNKTGKEVFFLLIYIVQKGDSLGKIASRYGIKVSDLLQYNDLPDPDLLYVGQRLQIPIRRPAPVPPQHQPPRPQPSPEPLSKPMPEEVAVPLKQKTATSQ</sequence>
<dbReference type="Pfam" id="PF01476">
    <property type="entry name" value="LysM"/>
    <property type="match status" value="1"/>
</dbReference>
<name>A0A6I0EZI9_9FIRM</name>
<dbReference type="InterPro" id="IPR036779">
    <property type="entry name" value="LysM_dom_sf"/>
</dbReference>
<evidence type="ECO:0000256" key="1">
    <source>
        <dbReference type="SAM" id="MobiDB-lite"/>
    </source>
</evidence>
<protein>
    <submittedName>
        <fullName evidence="4">LysM peptidoglycan-binding domain-containing protein</fullName>
    </submittedName>
</protein>
<dbReference type="PROSITE" id="PS51782">
    <property type="entry name" value="LYSM"/>
    <property type="match status" value="1"/>
</dbReference>
<gene>
    <name evidence="4" type="ORF">F9B85_09450</name>
</gene>
<dbReference type="AlphaFoldDB" id="A0A6I0EZI9"/>
<feature type="compositionally biased region" description="Pro residues" evidence="1">
    <location>
        <begin position="91"/>
        <end position="113"/>
    </location>
</feature>
<evidence type="ECO:0000313" key="4">
    <source>
        <dbReference type="EMBL" id="KAB2952369.1"/>
    </source>
</evidence>